<comment type="caution">
    <text evidence="9">The sequence shown here is derived from an EMBL/GenBank/DDBJ whole genome shotgun (WGS) entry which is preliminary data.</text>
</comment>
<accession>A0A8T0RU10</accession>
<dbReference type="InterPro" id="IPR015940">
    <property type="entry name" value="UBA"/>
</dbReference>
<feature type="compositionally biased region" description="Polar residues" evidence="6">
    <location>
        <begin position="9"/>
        <end position="22"/>
    </location>
</feature>
<dbReference type="Gene3D" id="1.20.1540.10">
    <property type="entry name" value="Rhomboid-like"/>
    <property type="match status" value="1"/>
</dbReference>
<feature type="compositionally biased region" description="Polar residues" evidence="6">
    <location>
        <begin position="331"/>
        <end position="350"/>
    </location>
</feature>
<dbReference type="AlphaFoldDB" id="A0A8T0RU10"/>
<reference evidence="9" key="1">
    <citation type="submission" date="2020-05" db="EMBL/GenBank/DDBJ databases">
        <title>WGS assembly of Panicum virgatum.</title>
        <authorList>
            <person name="Lovell J.T."/>
            <person name="Jenkins J."/>
            <person name="Shu S."/>
            <person name="Juenger T.E."/>
            <person name="Schmutz J."/>
        </authorList>
    </citation>
    <scope>NUCLEOTIDE SEQUENCE</scope>
    <source>
        <strain evidence="9">AP13</strain>
    </source>
</reference>
<feature type="transmembrane region" description="Helical" evidence="7">
    <location>
        <begin position="222"/>
        <end position="243"/>
    </location>
</feature>
<dbReference type="InterPro" id="IPR009060">
    <property type="entry name" value="UBA-like_sf"/>
</dbReference>
<dbReference type="EMBL" id="CM029046">
    <property type="protein sequence ID" value="KAG2587919.1"/>
    <property type="molecule type" value="Genomic_DNA"/>
</dbReference>
<dbReference type="InterPro" id="IPR035952">
    <property type="entry name" value="Rhomboid-like_sf"/>
</dbReference>
<dbReference type="PROSITE" id="PS50030">
    <property type="entry name" value="UBA"/>
    <property type="match status" value="1"/>
</dbReference>
<evidence type="ECO:0000259" key="8">
    <source>
        <dbReference type="PROSITE" id="PS50030"/>
    </source>
</evidence>
<dbReference type="SUPFAM" id="SSF46934">
    <property type="entry name" value="UBA-like"/>
    <property type="match status" value="1"/>
</dbReference>
<evidence type="ECO:0000256" key="3">
    <source>
        <dbReference type="ARBA" id="ARBA00022692"/>
    </source>
</evidence>
<dbReference type="Gene3D" id="1.10.8.10">
    <property type="entry name" value="DNA helicase RuvA subunit, C-terminal domain"/>
    <property type="match status" value="1"/>
</dbReference>
<evidence type="ECO:0000256" key="6">
    <source>
        <dbReference type="SAM" id="MobiDB-lite"/>
    </source>
</evidence>
<dbReference type="PANTHER" id="PTHR43066:SF21">
    <property type="entry name" value="UBIQUITIN-ASSOCIATED DOMAIN-CONTAINING PROTEIN 2"/>
    <property type="match status" value="1"/>
</dbReference>
<dbReference type="GO" id="GO:0004252">
    <property type="term" value="F:serine-type endopeptidase activity"/>
    <property type="evidence" value="ECO:0007669"/>
    <property type="project" value="InterPro"/>
</dbReference>
<dbReference type="SUPFAM" id="SSF144091">
    <property type="entry name" value="Rhomboid-like"/>
    <property type="match status" value="1"/>
</dbReference>
<gene>
    <name evidence="9" type="ORF">PVAP13_5NG179600</name>
</gene>
<organism evidence="9 10">
    <name type="scientific">Panicum virgatum</name>
    <name type="common">Blackwell switchgrass</name>
    <dbReference type="NCBI Taxonomy" id="38727"/>
    <lineage>
        <taxon>Eukaryota</taxon>
        <taxon>Viridiplantae</taxon>
        <taxon>Streptophyta</taxon>
        <taxon>Embryophyta</taxon>
        <taxon>Tracheophyta</taxon>
        <taxon>Spermatophyta</taxon>
        <taxon>Magnoliopsida</taxon>
        <taxon>Liliopsida</taxon>
        <taxon>Poales</taxon>
        <taxon>Poaceae</taxon>
        <taxon>PACMAD clade</taxon>
        <taxon>Panicoideae</taxon>
        <taxon>Panicodae</taxon>
        <taxon>Paniceae</taxon>
        <taxon>Panicinae</taxon>
        <taxon>Panicum</taxon>
        <taxon>Panicum sect. Hiantes</taxon>
    </lineage>
</organism>
<proteinExistence type="inferred from homology"/>
<keyword evidence="5 7" id="KW-0472">Membrane</keyword>
<feature type="region of interest" description="Disordered" evidence="6">
    <location>
        <begin position="320"/>
        <end position="351"/>
    </location>
</feature>
<dbReference type="PANTHER" id="PTHR43066">
    <property type="entry name" value="RHOMBOID-RELATED PROTEIN"/>
    <property type="match status" value="1"/>
</dbReference>
<feature type="compositionally biased region" description="Low complexity" evidence="6">
    <location>
        <begin position="320"/>
        <end position="330"/>
    </location>
</feature>
<evidence type="ECO:0000256" key="5">
    <source>
        <dbReference type="ARBA" id="ARBA00023136"/>
    </source>
</evidence>
<feature type="transmembrane region" description="Helical" evidence="7">
    <location>
        <begin position="195"/>
        <end position="216"/>
    </location>
</feature>
<evidence type="ECO:0000313" key="10">
    <source>
        <dbReference type="Proteomes" id="UP000823388"/>
    </source>
</evidence>
<evidence type="ECO:0000256" key="7">
    <source>
        <dbReference type="SAM" id="Phobius"/>
    </source>
</evidence>
<evidence type="ECO:0000313" key="9">
    <source>
        <dbReference type="EMBL" id="KAG2587919.1"/>
    </source>
</evidence>
<feature type="domain" description="UBA" evidence="8">
    <location>
        <begin position="356"/>
        <end position="396"/>
    </location>
</feature>
<evidence type="ECO:0000256" key="1">
    <source>
        <dbReference type="ARBA" id="ARBA00004141"/>
    </source>
</evidence>
<protein>
    <recommendedName>
        <fullName evidence="8">UBA domain-containing protein</fullName>
    </recommendedName>
</protein>
<feature type="compositionally biased region" description="Pro residues" evidence="6">
    <location>
        <begin position="50"/>
        <end position="60"/>
    </location>
</feature>
<name>A0A8T0RU10_PANVG</name>
<comment type="subcellular location">
    <subcellularLocation>
        <location evidence="1">Membrane</location>
        <topology evidence="1">Multi-pass membrane protein</topology>
    </subcellularLocation>
</comment>
<dbReference type="Proteomes" id="UP000823388">
    <property type="component" value="Chromosome 5N"/>
</dbReference>
<keyword evidence="4 7" id="KW-1133">Transmembrane helix</keyword>
<dbReference type="Pfam" id="PF01694">
    <property type="entry name" value="Rhomboid"/>
    <property type="match status" value="1"/>
</dbReference>
<dbReference type="SMART" id="SM00165">
    <property type="entry name" value="UBA"/>
    <property type="match status" value="1"/>
</dbReference>
<sequence>MFMWAGDGASSSRSPENSTAESPTHKAHAAQPNNHHRQQAPSVSVSSPSSPTPSRRPPPTSHRNRRRAHPRPGYATGTNRPDRTGGGGGGASRPRSHLASPTGPPARRKMQGGVSGFQNAPVTRAVVLTSGLLSVVFSAQRRALGISYQEIITNFRLWKIFPSVFAFQSTPELMFGLYLLYYFRVFERQIGSNKYSVFCLFTITVSSLLEILSLVILKDTNYISTLASGPYGLIFASFVPFFLDIPITSRYRIFGLNFSDKSFIYLAGLQLLLSSWKRSLIPGIFGLVAGSLYRLNVFGIRKMKIPQVISSFFARYFAPSPGSTPRPSRTVVGNTPSQTGRAVQNQSSTGFAPMVEPPESSVAMLVSMGFDGNDARQALMRARNDINVATNILLEAQSR</sequence>
<comment type="similarity">
    <text evidence="2">Belongs to the peptidase S54 family.</text>
</comment>
<feature type="region of interest" description="Disordered" evidence="6">
    <location>
        <begin position="1"/>
        <end position="115"/>
    </location>
</feature>
<feature type="transmembrane region" description="Helical" evidence="7">
    <location>
        <begin position="160"/>
        <end position="183"/>
    </location>
</feature>
<keyword evidence="3 7" id="KW-0812">Transmembrane</keyword>
<dbReference type="GO" id="GO:0016020">
    <property type="term" value="C:membrane"/>
    <property type="evidence" value="ECO:0007669"/>
    <property type="project" value="UniProtKB-SubCell"/>
</dbReference>
<evidence type="ECO:0000256" key="4">
    <source>
        <dbReference type="ARBA" id="ARBA00022989"/>
    </source>
</evidence>
<dbReference type="Pfam" id="PF00627">
    <property type="entry name" value="UBA"/>
    <property type="match status" value="1"/>
</dbReference>
<keyword evidence="10" id="KW-1185">Reference proteome</keyword>
<dbReference type="InterPro" id="IPR022764">
    <property type="entry name" value="Peptidase_S54_rhomboid_dom"/>
</dbReference>
<evidence type="ECO:0000256" key="2">
    <source>
        <dbReference type="ARBA" id="ARBA00009045"/>
    </source>
</evidence>